<keyword evidence="3" id="KW-0520">NAD</keyword>
<dbReference type="SUPFAM" id="SSF48179">
    <property type="entry name" value="6-phosphogluconate dehydrogenase C-terminal domain-like"/>
    <property type="match status" value="1"/>
</dbReference>
<dbReference type="InterPro" id="IPR029154">
    <property type="entry name" value="HIBADH-like_NADP-bd"/>
</dbReference>
<dbReference type="SUPFAM" id="SSF51735">
    <property type="entry name" value="NAD(P)-binding Rossmann-fold domains"/>
    <property type="match status" value="1"/>
</dbReference>
<dbReference type="Gene3D" id="1.10.1040.10">
    <property type="entry name" value="N-(1-d-carboxylethyl)-l-norvaline Dehydrogenase, domain 2"/>
    <property type="match status" value="1"/>
</dbReference>
<dbReference type="Proteomes" id="UP000275356">
    <property type="component" value="Unassembled WGS sequence"/>
</dbReference>
<evidence type="ECO:0000256" key="2">
    <source>
        <dbReference type="ARBA" id="ARBA00023002"/>
    </source>
</evidence>
<dbReference type="GO" id="GO:0051287">
    <property type="term" value="F:NAD binding"/>
    <property type="evidence" value="ECO:0007669"/>
    <property type="project" value="InterPro"/>
</dbReference>
<feature type="active site" evidence="4">
    <location>
        <position position="192"/>
    </location>
</feature>
<accession>A0A3N2DEA1</accession>
<evidence type="ECO:0000259" key="5">
    <source>
        <dbReference type="Pfam" id="PF03446"/>
    </source>
</evidence>
<proteinExistence type="inferred from homology"/>
<keyword evidence="2" id="KW-0560">Oxidoreductase</keyword>
<keyword evidence="8" id="KW-1185">Reference proteome</keyword>
<reference evidence="7 8" key="1">
    <citation type="submission" date="2018-11" db="EMBL/GenBank/DDBJ databases">
        <title>Sequencing the genomes of 1000 actinobacteria strains.</title>
        <authorList>
            <person name="Klenk H.-P."/>
        </authorList>
    </citation>
    <scope>NUCLEOTIDE SEQUENCE [LARGE SCALE GENOMIC DNA]</scope>
    <source>
        <strain evidence="7 8">DSM 13521</strain>
    </source>
</reference>
<dbReference type="RefSeq" id="WP_123739752.1">
    <property type="nucleotide sequence ID" value="NZ_RKHQ01000001.1"/>
</dbReference>
<dbReference type="GO" id="GO:0050661">
    <property type="term" value="F:NADP binding"/>
    <property type="evidence" value="ECO:0007669"/>
    <property type="project" value="InterPro"/>
</dbReference>
<dbReference type="GO" id="GO:0016491">
    <property type="term" value="F:oxidoreductase activity"/>
    <property type="evidence" value="ECO:0007669"/>
    <property type="project" value="UniProtKB-KW"/>
</dbReference>
<dbReference type="PANTHER" id="PTHR43060:SF15">
    <property type="entry name" value="3-HYDROXYISOBUTYRATE DEHYDROGENASE-LIKE 1, MITOCHONDRIAL-RELATED"/>
    <property type="match status" value="1"/>
</dbReference>
<evidence type="ECO:0000256" key="1">
    <source>
        <dbReference type="ARBA" id="ARBA00009080"/>
    </source>
</evidence>
<dbReference type="Pfam" id="PF14833">
    <property type="entry name" value="NAD_binding_11"/>
    <property type="match status" value="1"/>
</dbReference>
<dbReference type="EMBL" id="RKHQ01000001">
    <property type="protein sequence ID" value="ROR97754.1"/>
    <property type="molecule type" value="Genomic_DNA"/>
</dbReference>
<comment type="similarity">
    <text evidence="1">Belongs to the HIBADH-related family.</text>
</comment>
<dbReference type="InterPro" id="IPR006115">
    <property type="entry name" value="6PGDH_NADP-bd"/>
</dbReference>
<sequence>MERHSGPRPTRAPSHPVRVGVIGIGVMGRPMARHLMTRLPEGSEVVVTALQRGAAAELEAIGVRWADTARELAGLVDTVVYVVPDMPQVRASLTGPDGLLAGVGERRLDVVISSTTSPTAVRALASELTEATDGRVRVVDAPISGGQEGAEAGTLSIMVGGPTDAVDRVLPVLAAAGTPVHLGAVGAGQVAKACNQIIVAAAVVAMAEAATLAERAGLDVLAMFDLLGGGYAGSRIMEVKKHRFAEHDYSPSGPARFMIKDLGAALEEAASTGSPVPVTTQLLSIFEGVTAAGLGDLDTSVVQQYLAGAGAASPAAGPDPKETP</sequence>
<feature type="domain" description="3-hydroxyisobutyrate dehydrogenase-like NAD-binding" evidence="6">
    <location>
        <begin position="186"/>
        <end position="303"/>
    </location>
</feature>
<dbReference type="Pfam" id="PF03446">
    <property type="entry name" value="NAD_binding_2"/>
    <property type="match status" value="1"/>
</dbReference>
<comment type="caution">
    <text evidence="7">The sequence shown here is derived from an EMBL/GenBank/DDBJ whole genome shotgun (WGS) entry which is preliminary data.</text>
</comment>
<evidence type="ECO:0000259" key="6">
    <source>
        <dbReference type="Pfam" id="PF14833"/>
    </source>
</evidence>
<dbReference type="OrthoDB" id="3185659at2"/>
<dbReference type="PIRSF" id="PIRSF000103">
    <property type="entry name" value="HIBADH"/>
    <property type="match status" value="1"/>
</dbReference>
<gene>
    <name evidence="7" type="ORF">EDD28_2360</name>
</gene>
<evidence type="ECO:0000256" key="4">
    <source>
        <dbReference type="PIRSR" id="PIRSR000103-1"/>
    </source>
</evidence>
<dbReference type="InterPro" id="IPR008927">
    <property type="entry name" value="6-PGluconate_DH-like_C_sf"/>
</dbReference>
<dbReference type="InterPro" id="IPR036291">
    <property type="entry name" value="NAD(P)-bd_dom_sf"/>
</dbReference>
<dbReference type="Gene3D" id="3.40.50.720">
    <property type="entry name" value="NAD(P)-binding Rossmann-like Domain"/>
    <property type="match status" value="1"/>
</dbReference>
<evidence type="ECO:0000313" key="7">
    <source>
        <dbReference type="EMBL" id="ROR97754.1"/>
    </source>
</evidence>
<evidence type="ECO:0000256" key="3">
    <source>
        <dbReference type="ARBA" id="ARBA00023027"/>
    </source>
</evidence>
<evidence type="ECO:0000313" key="8">
    <source>
        <dbReference type="Proteomes" id="UP000275356"/>
    </source>
</evidence>
<dbReference type="InterPro" id="IPR013328">
    <property type="entry name" value="6PGD_dom2"/>
</dbReference>
<feature type="domain" description="6-phosphogluconate dehydrogenase NADP-binding" evidence="5">
    <location>
        <begin position="18"/>
        <end position="180"/>
    </location>
</feature>
<protein>
    <submittedName>
        <fullName evidence="7">2-hydroxy-3-oxopropionate reductase</fullName>
    </submittedName>
</protein>
<dbReference type="InterPro" id="IPR015815">
    <property type="entry name" value="HIBADH-related"/>
</dbReference>
<dbReference type="PANTHER" id="PTHR43060">
    <property type="entry name" value="3-HYDROXYISOBUTYRATE DEHYDROGENASE-LIKE 1, MITOCHONDRIAL-RELATED"/>
    <property type="match status" value="1"/>
</dbReference>
<dbReference type="AlphaFoldDB" id="A0A3N2DEA1"/>
<name>A0A3N2DEA1_9MICO</name>
<organism evidence="7 8">
    <name type="scientific">Salana multivorans</name>
    <dbReference type="NCBI Taxonomy" id="120377"/>
    <lineage>
        <taxon>Bacteria</taxon>
        <taxon>Bacillati</taxon>
        <taxon>Actinomycetota</taxon>
        <taxon>Actinomycetes</taxon>
        <taxon>Micrococcales</taxon>
        <taxon>Beutenbergiaceae</taxon>
        <taxon>Salana</taxon>
    </lineage>
</organism>